<evidence type="ECO:0000256" key="1">
    <source>
        <dbReference type="SAM" id="Phobius"/>
    </source>
</evidence>
<evidence type="ECO:0000313" key="3">
    <source>
        <dbReference type="Proteomes" id="UP001501115"/>
    </source>
</evidence>
<accession>A0ABP8FAU6</accession>
<dbReference type="Proteomes" id="UP001501115">
    <property type="component" value="Unassembled WGS sequence"/>
</dbReference>
<evidence type="ECO:0008006" key="4">
    <source>
        <dbReference type="Google" id="ProtNLM"/>
    </source>
</evidence>
<keyword evidence="3" id="KW-1185">Reference proteome</keyword>
<feature type="transmembrane region" description="Helical" evidence="1">
    <location>
        <begin position="67"/>
        <end position="85"/>
    </location>
</feature>
<protein>
    <recommendedName>
        <fullName evidence="4">Integral membrane protein</fullName>
    </recommendedName>
</protein>
<name>A0ABP8FAU6_9ACTN</name>
<evidence type="ECO:0000313" key="2">
    <source>
        <dbReference type="EMBL" id="GAA4299024.1"/>
    </source>
</evidence>
<reference evidence="3" key="1">
    <citation type="journal article" date="2019" name="Int. J. Syst. Evol. Microbiol.">
        <title>The Global Catalogue of Microorganisms (GCM) 10K type strain sequencing project: providing services to taxonomists for standard genome sequencing and annotation.</title>
        <authorList>
            <consortium name="The Broad Institute Genomics Platform"/>
            <consortium name="The Broad Institute Genome Sequencing Center for Infectious Disease"/>
            <person name="Wu L."/>
            <person name="Ma J."/>
        </authorList>
    </citation>
    <scope>NUCLEOTIDE SEQUENCE [LARGE SCALE GENOMIC DNA]</scope>
    <source>
        <strain evidence="3">JCM 31290</strain>
    </source>
</reference>
<proteinExistence type="predicted"/>
<keyword evidence="1" id="KW-0472">Membrane</keyword>
<keyword evidence="1" id="KW-1133">Transmembrane helix</keyword>
<dbReference type="RefSeq" id="WP_345660482.1">
    <property type="nucleotide sequence ID" value="NZ_BAABET010000002.1"/>
</dbReference>
<gene>
    <name evidence="2" type="ORF">GCM10023086_13760</name>
</gene>
<comment type="caution">
    <text evidence="2">The sequence shown here is derived from an EMBL/GenBank/DDBJ whole genome shotgun (WGS) entry which is preliminary data.</text>
</comment>
<sequence>MPRELGWAQVLLWVQFALTAVYVVTVLSVVSYYSGEIFGILVYDSLPSVAGVYLARRLWRGGVWTSRALIAVQAWVVWLSFGTLMHGDLRGITQAAMPVAVIVLLRRARSREWFESAPQDGRSGGRSAWSG</sequence>
<keyword evidence="1" id="KW-0812">Transmembrane</keyword>
<feature type="transmembrane region" description="Helical" evidence="1">
    <location>
        <begin position="12"/>
        <end position="31"/>
    </location>
</feature>
<organism evidence="2 3">
    <name type="scientific">Streptomyces venetus</name>
    <dbReference type="NCBI Taxonomy" id="1701086"/>
    <lineage>
        <taxon>Bacteria</taxon>
        <taxon>Bacillati</taxon>
        <taxon>Actinomycetota</taxon>
        <taxon>Actinomycetes</taxon>
        <taxon>Kitasatosporales</taxon>
        <taxon>Streptomycetaceae</taxon>
        <taxon>Streptomyces</taxon>
    </lineage>
</organism>
<dbReference type="EMBL" id="BAABET010000002">
    <property type="protein sequence ID" value="GAA4299024.1"/>
    <property type="molecule type" value="Genomic_DNA"/>
</dbReference>
<feature type="transmembrane region" description="Helical" evidence="1">
    <location>
        <begin position="37"/>
        <end position="55"/>
    </location>
</feature>